<sequence>MRSVLLASDDIPEPVGGALGVPLQRPEVHVHQAEPGRVPQLPLEVVQQGPGEVAHAVGAVVDHSFSLVM</sequence>
<evidence type="ECO:0000313" key="1">
    <source>
        <dbReference type="EMBL" id="JAD94556.1"/>
    </source>
</evidence>
<dbReference type="EMBL" id="GBRH01203339">
    <property type="protein sequence ID" value="JAD94556.1"/>
    <property type="molecule type" value="Transcribed_RNA"/>
</dbReference>
<name>A0A0A9E3E8_ARUDO</name>
<dbReference type="AlphaFoldDB" id="A0A0A9E3E8"/>
<protein>
    <submittedName>
        <fullName evidence="1">BGL01</fullName>
    </submittedName>
</protein>
<organism evidence="1">
    <name type="scientific">Arundo donax</name>
    <name type="common">Giant reed</name>
    <name type="synonym">Donax arundinaceus</name>
    <dbReference type="NCBI Taxonomy" id="35708"/>
    <lineage>
        <taxon>Eukaryota</taxon>
        <taxon>Viridiplantae</taxon>
        <taxon>Streptophyta</taxon>
        <taxon>Embryophyta</taxon>
        <taxon>Tracheophyta</taxon>
        <taxon>Spermatophyta</taxon>
        <taxon>Magnoliopsida</taxon>
        <taxon>Liliopsida</taxon>
        <taxon>Poales</taxon>
        <taxon>Poaceae</taxon>
        <taxon>PACMAD clade</taxon>
        <taxon>Arundinoideae</taxon>
        <taxon>Arundineae</taxon>
        <taxon>Arundo</taxon>
    </lineage>
</organism>
<reference evidence="1" key="1">
    <citation type="submission" date="2014-09" db="EMBL/GenBank/DDBJ databases">
        <authorList>
            <person name="Magalhaes I.L.F."/>
            <person name="Oliveira U."/>
            <person name="Santos F.R."/>
            <person name="Vidigal T.H.D.A."/>
            <person name="Brescovit A.D."/>
            <person name="Santos A.J."/>
        </authorList>
    </citation>
    <scope>NUCLEOTIDE SEQUENCE</scope>
    <source>
        <tissue evidence="1">Shoot tissue taken approximately 20 cm above the soil surface</tissue>
    </source>
</reference>
<accession>A0A0A9E3E8</accession>
<reference evidence="1" key="2">
    <citation type="journal article" date="2015" name="Data Brief">
        <title>Shoot transcriptome of the giant reed, Arundo donax.</title>
        <authorList>
            <person name="Barrero R.A."/>
            <person name="Guerrero F.D."/>
            <person name="Moolhuijzen P."/>
            <person name="Goolsby J.A."/>
            <person name="Tidwell J."/>
            <person name="Bellgard S.E."/>
            <person name="Bellgard M.I."/>
        </authorList>
    </citation>
    <scope>NUCLEOTIDE SEQUENCE</scope>
    <source>
        <tissue evidence="1">Shoot tissue taken approximately 20 cm above the soil surface</tissue>
    </source>
</reference>
<proteinExistence type="predicted"/>